<reference evidence="2" key="1">
    <citation type="submission" date="2022-08" db="EMBL/GenBank/DDBJ databases">
        <title>A Global Phylogenomic Analysis of the Shiitake Genus Lentinula.</title>
        <authorList>
            <consortium name="DOE Joint Genome Institute"/>
            <person name="Sierra-Patev S."/>
            <person name="Min B."/>
            <person name="Naranjo-Ortiz M."/>
            <person name="Looney B."/>
            <person name="Konkel Z."/>
            <person name="Slot J.C."/>
            <person name="Sakamoto Y."/>
            <person name="Steenwyk J.L."/>
            <person name="Rokas A."/>
            <person name="Carro J."/>
            <person name="Camarero S."/>
            <person name="Ferreira P."/>
            <person name="Molpeceres G."/>
            <person name="Ruiz-Duenas F.J."/>
            <person name="Serrano A."/>
            <person name="Henrissat B."/>
            <person name="Drula E."/>
            <person name="Hughes K.W."/>
            <person name="Mata J.L."/>
            <person name="Ishikawa N.K."/>
            <person name="Vargas-Isla R."/>
            <person name="Ushijima S."/>
            <person name="Smith C.A."/>
            <person name="Ahrendt S."/>
            <person name="Andreopoulos W."/>
            <person name="He G."/>
            <person name="Labutti K."/>
            <person name="Lipzen A."/>
            <person name="Ng V."/>
            <person name="Riley R."/>
            <person name="Sandor L."/>
            <person name="Barry K."/>
            <person name="Martinez A.T."/>
            <person name="Xiao Y."/>
            <person name="Gibbons J.G."/>
            <person name="Terashima K."/>
            <person name="Grigoriev I.V."/>
            <person name="Hibbett D.S."/>
        </authorList>
    </citation>
    <scope>NUCLEOTIDE SEQUENCE</scope>
    <source>
        <strain evidence="2">RHP3577 ss4</strain>
    </source>
</reference>
<gene>
    <name evidence="2" type="ORF">C8R41DRAFT_921531</name>
</gene>
<keyword evidence="1" id="KW-0732">Signal</keyword>
<feature type="signal peptide" evidence="1">
    <location>
        <begin position="1"/>
        <end position="27"/>
    </location>
</feature>
<evidence type="ECO:0000256" key="1">
    <source>
        <dbReference type="SAM" id="SignalP"/>
    </source>
</evidence>
<proteinExistence type="predicted"/>
<name>A0ABQ8VB00_9AGAR</name>
<dbReference type="EMBL" id="JANVFT010000052">
    <property type="protein sequence ID" value="KAJ4484611.1"/>
    <property type="molecule type" value="Genomic_DNA"/>
</dbReference>
<protein>
    <submittedName>
        <fullName evidence="2">Uncharacterized protein</fullName>
    </submittedName>
</protein>
<comment type="caution">
    <text evidence="2">The sequence shown here is derived from an EMBL/GenBank/DDBJ whole genome shotgun (WGS) entry which is preliminary data.</text>
</comment>
<dbReference type="Proteomes" id="UP001150217">
    <property type="component" value="Unassembled WGS sequence"/>
</dbReference>
<organism evidence="2 3">
    <name type="scientific">Lentinula lateritia</name>
    <dbReference type="NCBI Taxonomy" id="40482"/>
    <lineage>
        <taxon>Eukaryota</taxon>
        <taxon>Fungi</taxon>
        <taxon>Dikarya</taxon>
        <taxon>Basidiomycota</taxon>
        <taxon>Agaricomycotina</taxon>
        <taxon>Agaricomycetes</taxon>
        <taxon>Agaricomycetidae</taxon>
        <taxon>Agaricales</taxon>
        <taxon>Marasmiineae</taxon>
        <taxon>Omphalotaceae</taxon>
        <taxon>Lentinula</taxon>
    </lineage>
</organism>
<feature type="chain" id="PRO_5046263826" evidence="1">
    <location>
        <begin position="28"/>
        <end position="272"/>
    </location>
</feature>
<accession>A0ABQ8VB00</accession>
<evidence type="ECO:0000313" key="2">
    <source>
        <dbReference type="EMBL" id="KAJ4484611.1"/>
    </source>
</evidence>
<sequence length="272" mass="30129">MHSSPFLPVQLFATLILFSTLLAGVLPSPVTLRPRADNHPQTSLFLSSFFLSETPAFEMLEFHLIRQENSGGAVVEVTGPAVHVRSSETWTLAIMDQTKTKRESGFRTEPIVGDTAGGTSPTWKSIIPEGRPGVTVTISRASPVSKILGTVKATLTGKRNIYSRWKSVDANQPNLLYLDSLLSVLKRLDGQQGISDMHLDLSLDGEWLPMMKEMIITVGSAAGQKVTSQYWARYEKVLAEPRFEYVPQSPPTKAWEDAEEKRILGDGFKLER</sequence>
<keyword evidence="3" id="KW-1185">Reference proteome</keyword>
<evidence type="ECO:0000313" key="3">
    <source>
        <dbReference type="Proteomes" id="UP001150217"/>
    </source>
</evidence>